<keyword evidence="3" id="KW-1003">Cell membrane</keyword>
<evidence type="ECO:0000256" key="2">
    <source>
        <dbReference type="ARBA" id="ARBA00004479"/>
    </source>
</evidence>
<evidence type="ECO:0000256" key="4">
    <source>
        <dbReference type="ARBA" id="ARBA00022692"/>
    </source>
</evidence>
<dbReference type="Pfam" id="PF15037">
    <property type="entry name" value="IL17_R_N"/>
    <property type="match status" value="1"/>
</dbReference>
<dbReference type="GO" id="GO:0005886">
    <property type="term" value="C:plasma membrane"/>
    <property type="evidence" value="ECO:0007669"/>
    <property type="project" value="UniProtKB-SubCell"/>
</dbReference>
<dbReference type="EMBL" id="WNYA01000009">
    <property type="protein sequence ID" value="KAG8557234.1"/>
    <property type="molecule type" value="Genomic_DNA"/>
</dbReference>
<evidence type="ECO:0000256" key="8">
    <source>
        <dbReference type="ARBA" id="ARBA00023170"/>
    </source>
</evidence>
<dbReference type="Gene3D" id="3.40.50.11530">
    <property type="match status" value="1"/>
</dbReference>
<dbReference type="InterPro" id="IPR039465">
    <property type="entry name" value="IL-17_rcpt-like"/>
</dbReference>
<evidence type="ECO:0000256" key="7">
    <source>
        <dbReference type="ARBA" id="ARBA00023136"/>
    </source>
</evidence>
<evidence type="ECO:0000256" key="1">
    <source>
        <dbReference type="ARBA" id="ARBA00004162"/>
    </source>
</evidence>
<keyword evidence="14" id="KW-1185">Reference proteome</keyword>
<evidence type="ECO:0000256" key="6">
    <source>
        <dbReference type="ARBA" id="ARBA00022989"/>
    </source>
</evidence>
<dbReference type="InterPro" id="IPR027841">
    <property type="entry name" value="IL-17_rcpt_C/E_N"/>
</dbReference>
<dbReference type="GO" id="GO:0030368">
    <property type="term" value="F:interleukin-17 receptor activity"/>
    <property type="evidence" value="ECO:0007669"/>
    <property type="project" value="InterPro"/>
</dbReference>
<dbReference type="InterPro" id="IPR013568">
    <property type="entry name" value="SEFIR_dom"/>
</dbReference>
<dbReference type="GO" id="GO:0006954">
    <property type="term" value="P:inflammatory response"/>
    <property type="evidence" value="ECO:0007669"/>
    <property type="project" value="UniProtKB-KW"/>
</dbReference>
<keyword evidence="10" id="KW-0395">Inflammatory response</keyword>
<keyword evidence="8" id="KW-0675">Receptor</keyword>
<reference evidence="13" key="1">
    <citation type="thesis" date="2020" institute="ProQuest LLC" country="789 East Eisenhower Parkway, Ann Arbor, MI, USA">
        <title>Comparative Genomics and Chromosome Evolution.</title>
        <authorList>
            <person name="Mudd A.B."/>
        </authorList>
    </citation>
    <scope>NUCLEOTIDE SEQUENCE</scope>
    <source>
        <strain evidence="13">237g6f4</strain>
        <tissue evidence="13">Blood</tissue>
    </source>
</reference>
<evidence type="ECO:0000259" key="12">
    <source>
        <dbReference type="PROSITE" id="PS51534"/>
    </source>
</evidence>
<dbReference type="PANTHER" id="PTHR15583">
    <property type="entry name" value="INTERLEUKIN-17 RECEPTOR"/>
    <property type="match status" value="1"/>
</dbReference>
<evidence type="ECO:0000256" key="3">
    <source>
        <dbReference type="ARBA" id="ARBA00022475"/>
    </source>
</evidence>
<evidence type="ECO:0000313" key="13">
    <source>
        <dbReference type="EMBL" id="KAG8557234.1"/>
    </source>
</evidence>
<gene>
    <name evidence="13" type="ORF">GDO81_018372</name>
</gene>
<keyword evidence="4 11" id="KW-0812">Transmembrane</keyword>
<dbReference type="PANTHER" id="PTHR15583:SF5">
    <property type="entry name" value="INTERLEUKIN-17 RECEPTOR E"/>
    <property type="match status" value="1"/>
</dbReference>
<evidence type="ECO:0000256" key="5">
    <source>
        <dbReference type="ARBA" id="ARBA00022729"/>
    </source>
</evidence>
<evidence type="ECO:0000256" key="9">
    <source>
        <dbReference type="ARBA" id="ARBA00023180"/>
    </source>
</evidence>
<protein>
    <recommendedName>
        <fullName evidence="12">SEFIR domain-containing protein</fullName>
    </recommendedName>
</protein>
<evidence type="ECO:0000256" key="11">
    <source>
        <dbReference type="SAM" id="Phobius"/>
    </source>
</evidence>
<keyword evidence="5" id="KW-0732">Signal</keyword>
<evidence type="ECO:0000313" key="14">
    <source>
        <dbReference type="Proteomes" id="UP000824782"/>
    </source>
</evidence>
<accession>A0AAV7ABE6</accession>
<dbReference type="AlphaFoldDB" id="A0AAV7ABE6"/>
<dbReference type="Proteomes" id="UP000824782">
    <property type="component" value="Unassembled WGS sequence"/>
</dbReference>
<feature type="domain" description="SEFIR" evidence="12">
    <location>
        <begin position="471"/>
        <end position="523"/>
    </location>
</feature>
<dbReference type="Pfam" id="PF08357">
    <property type="entry name" value="SEFIR"/>
    <property type="match status" value="1"/>
</dbReference>
<organism evidence="13 14">
    <name type="scientific">Engystomops pustulosus</name>
    <name type="common">Tungara frog</name>
    <name type="synonym">Physalaemus pustulosus</name>
    <dbReference type="NCBI Taxonomy" id="76066"/>
    <lineage>
        <taxon>Eukaryota</taxon>
        <taxon>Metazoa</taxon>
        <taxon>Chordata</taxon>
        <taxon>Craniata</taxon>
        <taxon>Vertebrata</taxon>
        <taxon>Euteleostomi</taxon>
        <taxon>Amphibia</taxon>
        <taxon>Batrachia</taxon>
        <taxon>Anura</taxon>
        <taxon>Neobatrachia</taxon>
        <taxon>Hyloidea</taxon>
        <taxon>Leptodactylidae</taxon>
        <taxon>Leiuperinae</taxon>
        <taxon>Engystomops</taxon>
    </lineage>
</organism>
<proteinExistence type="predicted"/>
<keyword evidence="6 11" id="KW-1133">Transmembrane helix</keyword>
<comment type="caution">
    <text evidence="13">The sequence shown here is derived from an EMBL/GenBank/DDBJ whole genome shotgun (WGS) entry which is preliminary data.</text>
</comment>
<keyword evidence="7 11" id="KW-0472">Membrane</keyword>
<comment type="subcellular location">
    <subcellularLocation>
        <location evidence="1">Cell membrane</location>
        <topology evidence="1">Single-pass membrane protein</topology>
    </subcellularLocation>
    <subcellularLocation>
        <location evidence="2">Membrane</location>
        <topology evidence="2">Single-pass type I membrane protein</topology>
    </subcellularLocation>
</comment>
<evidence type="ECO:0000256" key="10">
    <source>
        <dbReference type="ARBA" id="ARBA00023198"/>
    </source>
</evidence>
<name>A0AAV7ABE6_ENGPU</name>
<feature type="transmembrane region" description="Helical" evidence="11">
    <location>
        <begin position="436"/>
        <end position="458"/>
    </location>
</feature>
<sequence length="677" mass="78215">MGLPAVQSSGMAAAGVSASARTVRLQRLLEHGLVSRRAFRLFGTSGKKACWEKTRCVSTVSLRIGPTCKLCLRINISVNATELPKFRGFVVWGLELSENRFHSFQILKKKHVTIKDLWEVTYDCWVVTPGQYISVTLLTVPNHSFTLNKSIFIPNRDAKPDFQYNHIADEKRFEISVPTGPDVYVRLCHEAIVCEDLEGRNTTRMNSSQNASLSYEHLVPCLCIEAYYTDPDSRRNKECPFKEHPERYIKQLLEASVKNVSYHHPSRMMSVEFDSPCLFVPTVRICRKQNGRCITDEKAKVTEYDKVYYLKSVDLDHHLCFEFTSQNHTHIKCPQKKDRAWGVDMEIRLYDAQLTILSNVSASFAAVVCRPNQKTGDCDHQSVINEVSTKHPSGSKDLRVLIPRPRTGECIKFWRSDVSFSHEYLLCPSKYSHKHLGLLSLVTSLGIIALILTTYAIYRRIWKIFTAPLWRRTILLVYSPDSAEHKTLICAFADFLHNILGCEVILDQWDMNTVSQIGTLPWFYQKRELVSQQKGKVMIVWTRRSKKMYDQWRNRENNNIGCKDSTNLFGAAMSCLEKDFEVPQRHGIVEDYTMVCFEGLCRKKDIPKRLRKISRYRLFKDLYRLVSHLQDTTCLSPPCLLKAVAKYLMKKLTYSEKKKSLQHHIELCKQKLVEDVR</sequence>
<dbReference type="PROSITE" id="PS51534">
    <property type="entry name" value="SEFIR"/>
    <property type="match status" value="1"/>
</dbReference>
<keyword evidence="9" id="KW-0325">Glycoprotein</keyword>